<reference evidence="1 2" key="1">
    <citation type="submission" date="2018-05" db="EMBL/GenBank/DDBJ databases">
        <title>Complete genome sequence of Megasphaera sp. AJH120T, isolated from the ceca of a chicken.</title>
        <authorList>
            <person name="Maki J."/>
            <person name="Looft T."/>
        </authorList>
    </citation>
    <scope>NUCLEOTIDE SEQUENCE [LARGE SCALE GENOMIC DNA]</scope>
    <source>
        <strain evidence="1 2">AJH120</strain>
    </source>
</reference>
<keyword evidence="2" id="KW-1185">Reference proteome</keyword>
<dbReference type="OrthoDB" id="2388260at2"/>
<dbReference type="KEGG" id="meg:DKB62_04370"/>
<organism evidence="1 2">
    <name type="scientific">Megasphaera stantonii</name>
    <dbReference type="NCBI Taxonomy" id="2144175"/>
    <lineage>
        <taxon>Bacteria</taxon>
        <taxon>Bacillati</taxon>
        <taxon>Bacillota</taxon>
        <taxon>Negativicutes</taxon>
        <taxon>Veillonellales</taxon>
        <taxon>Veillonellaceae</taxon>
        <taxon>Megasphaera</taxon>
    </lineage>
</organism>
<name>A0A346AYB7_9FIRM</name>
<dbReference type="EMBL" id="CP029462">
    <property type="protein sequence ID" value="AXL20860.1"/>
    <property type="molecule type" value="Genomic_DNA"/>
</dbReference>
<dbReference type="Proteomes" id="UP000254337">
    <property type="component" value="Chromosome"/>
</dbReference>
<protein>
    <submittedName>
        <fullName evidence="1">Phosphoglycerate mutase</fullName>
    </submittedName>
</protein>
<dbReference type="Gene3D" id="3.40.50.1240">
    <property type="entry name" value="Phosphoglycerate mutase-like"/>
    <property type="match status" value="1"/>
</dbReference>
<dbReference type="InterPro" id="IPR013078">
    <property type="entry name" value="His_Pase_superF_clade-1"/>
</dbReference>
<dbReference type="AlphaFoldDB" id="A0A346AYB7"/>
<dbReference type="InterPro" id="IPR029033">
    <property type="entry name" value="His_PPase_superfam"/>
</dbReference>
<evidence type="ECO:0000313" key="2">
    <source>
        <dbReference type="Proteomes" id="UP000254337"/>
    </source>
</evidence>
<dbReference type="SUPFAM" id="SSF53254">
    <property type="entry name" value="Phosphoglycerate mutase-like"/>
    <property type="match status" value="1"/>
</dbReference>
<sequence>MRHGKAEPYHDGMDDKKRELIEKGKKQAVAMLDAARLWWPEGTTVLWASPYIRTCQTAAFFDTRIPYTAFHTHPAIAAGDLDAVYKDILCGSDGEVVCIVGHSPYLEQWTKAWTGLDIQFKTGSMALFDYDPFDSNGGTASLLLYMSPKAAKLIKK</sequence>
<evidence type="ECO:0000313" key="1">
    <source>
        <dbReference type="EMBL" id="AXL20860.1"/>
    </source>
</evidence>
<proteinExistence type="predicted"/>
<accession>A0A346AYB7</accession>
<dbReference type="CDD" id="cd07067">
    <property type="entry name" value="HP_PGM_like"/>
    <property type="match status" value="1"/>
</dbReference>
<gene>
    <name evidence="1" type="ORF">DKB62_04370</name>
</gene>